<dbReference type="InterPro" id="IPR001254">
    <property type="entry name" value="Trypsin_dom"/>
</dbReference>
<evidence type="ECO:0000313" key="7">
    <source>
        <dbReference type="Ensembl" id="ENSCSAVP00000004376.1"/>
    </source>
</evidence>
<evidence type="ECO:0000256" key="2">
    <source>
        <dbReference type="ARBA" id="ARBA00022825"/>
    </source>
</evidence>
<dbReference type="SMART" id="SM00020">
    <property type="entry name" value="Tryp_SPc"/>
    <property type="match status" value="1"/>
</dbReference>
<accession>H2YGC7</accession>
<evidence type="ECO:0000256" key="4">
    <source>
        <dbReference type="RuleBase" id="RU363034"/>
    </source>
</evidence>
<protein>
    <recommendedName>
        <fullName evidence="6">Peptidase S1 domain-containing protein</fullName>
    </recommendedName>
</protein>
<dbReference type="PRINTS" id="PR00722">
    <property type="entry name" value="CHYMOTRYPSIN"/>
</dbReference>
<dbReference type="Pfam" id="PF00089">
    <property type="entry name" value="Trypsin"/>
    <property type="match status" value="1"/>
</dbReference>
<keyword evidence="2 4" id="KW-0720">Serine protease</keyword>
<dbReference type="InterPro" id="IPR009003">
    <property type="entry name" value="Peptidase_S1_PA"/>
</dbReference>
<reference evidence="7" key="3">
    <citation type="submission" date="2025-09" db="UniProtKB">
        <authorList>
            <consortium name="Ensembl"/>
        </authorList>
    </citation>
    <scope>IDENTIFICATION</scope>
</reference>
<keyword evidence="8" id="KW-1185">Reference proteome</keyword>
<dbReference type="InterPro" id="IPR001314">
    <property type="entry name" value="Peptidase_S1A"/>
</dbReference>
<proteinExistence type="predicted"/>
<keyword evidence="1 4" id="KW-0645">Protease</keyword>
<dbReference type="GO" id="GO:0006508">
    <property type="term" value="P:proteolysis"/>
    <property type="evidence" value="ECO:0007669"/>
    <property type="project" value="UniProtKB-KW"/>
</dbReference>
<keyword evidence="5" id="KW-0472">Membrane</keyword>
<dbReference type="HOGENOM" id="CLU_006842_13_1_1"/>
<name>H2YGC7_CIOSA</name>
<dbReference type="InParanoid" id="H2YGC7"/>
<dbReference type="InterPro" id="IPR043504">
    <property type="entry name" value="Peptidase_S1_PA_chymotrypsin"/>
</dbReference>
<evidence type="ECO:0000256" key="5">
    <source>
        <dbReference type="SAM" id="Phobius"/>
    </source>
</evidence>
<dbReference type="GO" id="GO:0004252">
    <property type="term" value="F:serine-type endopeptidase activity"/>
    <property type="evidence" value="ECO:0007669"/>
    <property type="project" value="InterPro"/>
</dbReference>
<feature type="transmembrane region" description="Helical" evidence="5">
    <location>
        <begin position="223"/>
        <end position="243"/>
    </location>
</feature>
<dbReference type="OMA" id="NARRTRY"/>
<feature type="domain" description="Peptidase S1" evidence="6">
    <location>
        <begin position="1"/>
        <end position="219"/>
    </location>
</feature>
<evidence type="ECO:0000259" key="6">
    <source>
        <dbReference type="PROSITE" id="PS50240"/>
    </source>
</evidence>
<dbReference type="eggNOG" id="KOG3627">
    <property type="taxonomic scope" value="Eukaryota"/>
</dbReference>
<keyword evidence="5" id="KW-0812">Transmembrane</keyword>
<evidence type="ECO:0000256" key="3">
    <source>
        <dbReference type="ARBA" id="ARBA00023157"/>
    </source>
</evidence>
<dbReference type="PROSITE" id="PS50240">
    <property type="entry name" value="TRYPSIN_DOM"/>
    <property type="match status" value="1"/>
</dbReference>
<dbReference type="Ensembl" id="ENSCSAVT00000004440.1">
    <property type="protein sequence ID" value="ENSCSAVP00000004376.1"/>
    <property type="gene ID" value="ENSCSAVG00000002586.1"/>
</dbReference>
<dbReference type="Proteomes" id="UP000007875">
    <property type="component" value="Unassembled WGS sequence"/>
</dbReference>
<dbReference type="CDD" id="cd00190">
    <property type="entry name" value="Tryp_SPc"/>
    <property type="match status" value="1"/>
</dbReference>
<dbReference type="InterPro" id="IPR033116">
    <property type="entry name" value="TRYPSIN_SER"/>
</dbReference>
<keyword evidence="3" id="KW-1015">Disulfide bond</keyword>
<evidence type="ECO:0000256" key="1">
    <source>
        <dbReference type="ARBA" id="ARBA00022670"/>
    </source>
</evidence>
<dbReference type="STRING" id="51511.ENSCSAVP00000004376"/>
<dbReference type="PROSITE" id="PS00135">
    <property type="entry name" value="TRYPSIN_SER"/>
    <property type="match status" value="1"/>
</dbReference>
<dbReference type="PROSITE" id="PS00134">
    <property type="entry name" value="TRYPSIN_HIS"/>
    <property type="match status" value="1"/>
</dbReference>
<dbReference type="Gene3D" id="2.40.10.10">
    <property type="entry name" value="Trypsin-like serine proteases"/>
    <property type="match status" value="1"/>
</dbReference>
<dbReference type="AlphaFoldDB" id="H2YGC7"/>
<reference evidence="8" key="1">
    <citation type="submission" date="2003-08" db="EMBL/GenBank/DDBJ databases">
        <authorList>
            <person name="Birren B."/>
            <person name="Nusbaum C."/>
            <person name="Abebe A."/>
            <person name="Abouelleil A."/>
            <person name="Adekoya E."/>
            <person name="Ait-zahra M."/>
            <person name="Allen N."/>
            <person name="Allen T."/>
            <person name="An P."/>
            <person name="Anderson M."/>
            <person name="Anderson S."/>
            <person name="Arachchi H."/>
            <person name="Armbruster J."/>
            <person name="Bachantsang P."/>
            <person name="Baldwin J."/>
            <person name="Barry A."/>
            <person name="Bayul T."/>
            <person name="Blitshsteyn B."/>
            <person name="Bloom T."/>
            <person name="Blye J."/>
            <person name="Boguslavskiy L."/>
            <person name="Borowsky M."/>
            <person name="Boukhgalter B."/>
            <person name="Brunache A."/>
            <person name="Butler J."/>
            <person name="Calixte N."/>
            <person name="Calvo S."/>
            <person name="Camarata J."/>
            <person name="Campo K."/>
            <person name="Chang J."/>
            <person name="Cheshatsang Y."/>
            <person name="Citroen M."/>
            <person name="Collymore A."/>
            <person name="Considine T."/>
            <person name="Cook A."/>
            <person name="Cooke P."/>
            <person name="Corum B."/>
            <person name="Cuomo C."/>
            <person name="David R."/>
            <person name="Dawoe T."/>
            <person name="Degray S."/>
            <person name="Dodge S."/>
            <person name="Dooley K."/>
            <person name="Dorje P."/>
            <person name="Dorjee K."/>
            <person name="Dorris L."/>
            <person name="Duffey N."/>
            <person name="Dupes A."/>
            <person name="Elkins T."/>
            <person name="Engels R."/>
            <person name="Erickson J."/>
            <person name="Farina A."/>
            <person name="Faro S."/>
            <person name="Ferreira P."/>
            <person name="Fischer H."/>
            <person name="Fitzgerald M."/>
            <person name="Foley K."/>
            <person name="Gage D."/>
            <person name="Galagan J."/>
            <person name="Gearin G."/>
            <person name="Gnerre S."/>
            <person name="Gnirke A."/>
            <person name="Goyette A."/>
            <person name="Graham J."/>
            <person name="Grandbois E."/>
            <person name="Gyaltsen K."/>
            <person name="Hafez N."/>
            <person name="Hagopian D."/>
            <person name="Hagos B."/>
            <person name="Hall J."/>
            <person name="Hatcher B."/>
            <person name="Heller A."/>
            <person name="Higgins H."/>
            <person name="Honan T."/>
            <person name="Horn A."/>
            <person name="Houde N."/>
            <person name="Hughes L."/>
            <person name="Hulme W."/>
            <person name="Husby E."/>
            <person name="Iliev I."/>
            <person name="Jaffe D."/>
            <person name="Jones C."/>
            <person name="Kamal M."/>
            <person name="Kamat A."/>
            <person name="Kamvysselis M."/>
            <person name="Karlsson E."/>
            <person name="Kells C."/>
            <person name="Kieu A."/>
            <person name="Kisner P."/>
            <person name="Kodira C."/>
            <person name="Kulbokas E."/>
            <person name="Labutti K."/>
            <person name="Lama D."/>
            <person name="Landers T."/>
            <person name="Leger J."/>
            <person name="Levine S."/>
            <person name="Lewis D."/>
            <person name="Lewis T."/>
            <person name="Lindblad-toh K."/>
            <person name="Liu X."/>
            <person name="Lokyitsang T."/>
            <person name="Lokyitsang Y."/>
            <person name="Lucien O."/>
            <person name="Lui A."/>
            <person name="Ma L.J."/>
            <person name="Mabbitt R."/>
            <person name="Macdonald J."/>
            <person name="Maclean C."/>
            <person name="Major J."/>
            <person name="Manning J."/>
            <person name="Marabella R."/>
            <person name="Maru K."/>
            <person name="Matthews C."/>
            <person name="Mauceli E."/>
            <person name="Mccarthy M."/>
            <person name="Mcdonough S."/>
            <person name="Mcghee T."/>
            <person name="Meldrim J."/>
            <person name="Meneus L."/>
            <person name="Mesirov J."/>
            <person name="Mihalev A."/>
            <person name="Mihova T."/>
            <person name="Mikkelsen T."/>
            <person name="Mlenga V."/>
            <person name="Moru K."/>
            <person name="Mozes J."/>
            <person name="Mulrain L."/>
            <person name="Munson G."/>
            <person name="Naylor J."/>
            <person name="Newes C."/>
            <person name="Nguyen C."/>
            <person name="Nguyen N."/>
            <person name="Nguyen T."/>
            <person name="Nicol R."/>
            <person name="Nielsen C."/>
            <person name="Nizzari M."/>
            <person name="Norbu C."/>
            <person name="Norbu N."/>
            <person name="O'donnell P."/>
            <person name="Okoawo O."/>
            <person name="O'leary S."/>
            <person name="Omotosho B."/>
            <person name="O'neill K."/>
            <person name="Osman S."/>
            <person name="Parker S."/>
            <person name="Perrin D."/>
            <person name="Phunkhang P."/>
            <person name="Piqani B."/>
            <person name="Purcell S."/>
            <person name="Rachupka T."/>
            <person name="Ramasamy U."/>
            <person name="Rameau R."/>
            <person name="Ray V."/>
            <person name="Raymond C."/>
            <person name="Retta R."/>
            <person name="Richardson S."/>
            <person name="Rise C."/>
            <person name="Rodriguez J."/>
            <person name="Rogers J."/>
            <person name="Rogov P."/>
            <person name="Rutman M."/>
            <person name="Schupbach R."/>
            <person name="Seaman C."/>
            <person name="Settipalli S."/>
            <person name="Sharpe T."/>
            <person name="Sheridan J."/>
            <person name="Sherpa N."/>
            <person name="Shi J."/>
            <person name="Smirnov S."/>
            <person name="Smith C."/>
            <person name="Sougnez C."/>
            <person name="Spencer B."/>
            <person name="Stalker J."/>
            <person name="Stange-thomann N."/>
            <person name="Stavropoulos S."/>
            <person name="Stetson K."/>
            <person name="Stone C."/>
            <person name="Stone S."/>
            <person name="Stubbs M."/>
            <person name="Talamas J."/>
            <person name="Tchuinga P."/>
            <person name="Tenzing P."/>
            <person name="Tesfaye S."/>
            <person name="Theodore J."/>
            <person name="Thoulutsang Y."/>
            <person name="Topham K."/>
            <person name="Towey S."/>
            <person name="Tsamla T."/>
            <person name="Tsomo N."/>
            <person name="Vallee D."/>
            <person name="Vassiliev H."/>
            <person name="Venkataraman V."/>
            <person name="Vinson J."/>
            <person name="Vo A."/>
            <person name="Wade C."/>
            <person name="Wang S."/>
            <person name="Wangchuk T."/>
            <person name="Wangdi T."/>
            <person name="Whittaker C."/>
            <person name="Wilkinson J."/>
            <person name="Wu Y."/>
            <person name="Wyman D."/>
            <person name="Yadav S."/>
            <person name="Yang S."/>
            <person name="Yang X."/>
            <person name="Yeager S."/>
            <person name="Yee E."/>
            <person name="Young G."/>
            <person name="Zainoun J."/>
            <person name="Zembeck L."/>
            <person name="Zimmer A."/>
            <person name="Zody M."/>
            <person name="Lander E."/>
        </authorList>
    </citation>
    <scope>NUCLEOTIDE SEQUENCE [LARGE SCALE GENOMIC DNA]</scope>
</reference>
<sequence length="245" mass="27873">MSTRWIITAGHCFMAYLRKGAKLMGQAEKHIEVYSINVGRYQRDGSEKFIQVLELEFFRSHPEYDFQSLKHDIAVAKLKKSAMYSAHVQPACMPQRTDVLMPESTAWVTGWGETYRVGQSARDKLKELRLPLISSTDCRASWPKHFHEAWICTVGAFNEDACAGDSGGPLVQQGMDGRWKLIGVAIAGTRRCSTDSSDIKPGIYTKVAYYRDFIDFVTQGDCAFLIILFSFFILMKLLFIYILRI</sequence>
<keyword evidence="4" id="KW-0378">Hydrolase</keyword>
<dbReference type="PANTHER" id="PTHR24252">
    <property type="entry name" value="ACROSIN-RELATED"/>
    <property type="match status" value="1"/>
</dbReference>
<dbReference type="PANTHER" id="PTHR24252:SF7">
    <property type="entry name" value="HYALIN"/>
    <property type="match status" value="1"/>
</dbReference>
<evidence type="ECO:0000313" key="8">
    <source>
        <dbReference type="Proteomes" id="UP000007875"/>
    </source>
</evidence>
<organism evidence="7 8">
    <name type="scientific">Ciona savignyi</name>
    <name type="common">Pacific transparent sea squirt</name>
    <dbReference type="NCBI Taxonomy" id="51511"/>
    <lineage>
        <taxon>Eukaryota</taxon>
        <taxon>Metazoa</taxon>
        <taxon>Chordata</taxon>
        <taxon>Tunicata</taxon>
        <taxon>Ascidiacea</taxon>
        <taxon>Phlebobranchia</taxon>
        <taxon>Cionidae</taxon>
        <taxon>Ciona</taxon>
    </lineage>
</organism>
<reference evidence="7" key="2">
    <citation type="submission" date="2025-08" db="UniProtKB">
        <authorList>
            <consortium name="Ensembl"/>
        </authorList>
    </citation>
    <scope>IDENTIFICATION</scope>
</reference>
<dbReference type="SUPFAM" id="SSF50494">
    <property type="entry name" value="Trypsin-like serine proteases"/>
    <property type="match status" value="1"/>
</dbReference>
<keyword evidence="5" id="KW-1133">Transmembrane helix</keyword>
<dbReference type="InterPro" id="IPR018114">
    <property type="entry name" value="TRYPSIN_HIS"/>
</dbReference>
<dbReference type="GeneTree" id="ENSGT00940000162823"/>